<gene>
    <name evidence="4" type="ORF">QTN89_21510</name>
</gene>
<comment type="caution">
    <text evidence="4">The sequence shown here is derived from an EMBL/GenBank/DDBJ whole genome shotgun (WGS) entry which is preliminary data.</text>
</comment>
<evidence type="ECO:0000256" key="1">
    <source>
        <dbReference type="ARBA" id="ARBA00022448"/>
    </source>
</evidence>
<protein>
    <submittedName>
        <fullName evidence="4">Efflux RND transporter periplasmic adaptor subunit</fullName>
    </submittedName>
</protein>
<evidence type="ECO:0000259" key="3">
    <source>
        <dbReference type="Pfam" id="PF25954"/>
    </source>
</evidence>
<keyword evidence="2" id="KW-0472">Membrane</keyword>
<keyword evidence="1" id="KW-0813">Transport</keyword>
<dbReference type="Gene3D" id="1.10.287.470">
    <property type="entry name" value="Helix hairpin bin"/>
    <property type="match status" value="1"/>
</dbReference>
<evidence type="ECO:0000313" key="5">
    <source>
        <dbReference type="Proteomes" id="UP001239462"/>
    </source>
</evidence>
<feature type="domain" description="CusB-like beta-barrel" evidence="3">
    <location>
        <begin position="377"/>
        <end position="445"/>
    </location>
</feature>
<feature type="transmembrane region" description="Helical" evidence="2">
    <location>
        <begin position="213"/>
        <end position="232"/>
    </location>
</feature>
<proteinExistence type="predicted"/>
<keyword evidence="5" id="KW-1185">Reference proteome</keyword>
<dbReference type="InterPro" id="IPR051909">
    <property type="entry name" value="MFP_Cation_Efflux"/>
</dbReference>
<sequence>MKTRPIEKPTVASDVICEQDDGLANLKSSAATVDLRSIELIELIAATTDRLEAISLLVRFVGDQYPDCSVRCGIGAASMRRFMDRKLGWLGPASDLFQQAMRQWEDDPQTNRHPNENGERQSLANLPVDAQQKGFEDATSQDSLVRNSIVRINIDDDQGPGRCVLWIDGDSIKRKDRSWLRKTLPTVRSLLWHQSGTVTSHLLRRLGAYGASARLYLAISLVAFVILASWPVSYRVRCTSVVRPMHARVISAPFESRLEASHVKLGQAVAAGDVLMTLDGRPLRLELDSIDAQIAQVEKERDIALASGKIADGQQAKLRYRELNRKRDLLLGRLKRLEVISPIDGVIVSGDLDRSIGMTLEMGQAVLEVAPLDWMVIELEIPEAEIGFVSPDDDARVRLSSLSNTVIDRPIASIHPSAEIRDDRNVFVARIELENANNQLRPGMRGDAIAYGPVRPWLWSSLRKLLDNVIWWIGY</sequence>
<evidence type="ECO:0000313" key="4">
    <source>
        <dbReference type="EMBL" id="MDM4018040.1"/>
    </source>
</evidence>
<dbReference type="Proteomes" id="UP001239462">
    <property type="component" value="Unassembled WGS sequence"/>
</dbReference>
<dbReference type="EMBL" id="JASZZN010000018">
    <property type="protein sequence ID" value="MDM4018040.1"/>
    <property type="molecule type" value="Genomic_DNA"/>
</dbReference>
<dbReference type="PANTHER" id="PTHR30097">
    <property type="entry name" value="CATION EFFLUX SYSTEM PROTEIN CUSB"/>
    <property type="match status" value="1"/>
</dbReference>
<dbReference type="Gene3D" id="2.40.30.170">
    <property type="match status" value="1"/>
</dbReference>
<accession>A0ABT7PNH1</accession>
<dbReference type="InterPro" id="IPR058792">
    <property type="entry name" value="Beta-barrel_RND_2"/>
</dbReference>
<dbReference type="Pfam" id="PF25954">
    <property type="entry name" value="Beta-barrel_RND_2"/>
    <property type="match status" value="1"/>
</dbReference>
<dbReference type="RefSeq" id="WP_289165662.1">
    <property type="nucleotide sequence ID" value="NZ_JASZZN010000018.1"/>
</dbReference>
<dbReference type="Gene3D" id="2.40.50.100">
    <property type="match status" value="1"/>
</dbReference>
<evidence type="ECO:0000256" key="2">
    <source>
        <dbReference type="SAM" id="Phobius"/>
    </source>
</evidence>
<reference evidence="4 5" key="1">
    <citation type="submission" date="2023-06" db="EMBL/GenBank/DDBJ databases">
        <title>Roseiconus lacunae JC819 isolated from Gulf of Mannar region, Tamil Nadu.</title>
        <authorList>
            <person name="Pk S."/>
            <person name="Ch S."/>
            <person name="Ch V.R."/>
        </authorList>
    </citation>
    <scope>NUCLEOTIDE SEQUENCE [LARGE SCALE GENOMIC DNA]</scope>
    <source>
        <strain evidence="4 5">JC819</strain>
    </source>
</reference>
<dbReference type="PANTHER" id="PTHR30097:SF4">
    <property type="entry name" value="SLR6042 PROTEIN"/>
    <property type="match status" value="1"/>
</dbReference>
<name>A0ABT7PNH1_9BACT</name>
<keyword evidence="2" id="KW-0812">Transmembrane</keyword>
<keyword evidence="2" id="KW-1133">Transmembrane helix</keyword>
<organism evidence="4 5">
    <name type="scientific">Roseiconus lacunae</name>
    <dbReference type="NCBI Taxonomy" id="2605694"/>
    <lineage>
        <taxon>Bacteria</taxon>
        <taxon>Pseudomonadati</taxon>
        <taxon>Planctomycetota</taxon>
        <taxon>Planctomycetia</taxon>
        <taxon>Pirellulales</taxon>
        <taxon>Pirellulaceae</taxon>
        <taxon>Roseiconus</taxon>
    </lineage>
</organism>
<dbReference type="SUPFAM" id="SSF111369">
    <property type="entry name" value="HlyD-like secretion proteins"/>
    <property type="match status" value="1"/>
</dbReference>